<feature type="compositionally biased region" description="Basic and acidic residues" evidence="14">
    <location>
        <begin position="404"/>
        <end position="416"/>
    </location>
</feature>
<feature type="domain" description="MPN" evidence="15">
    <location>
        <begin position="87"/>
        <end position="229"/>
    </location>
</feature>
<evidence type="ECO:0000259" key="15">
    <source>
        <dbReference type="PROSITE" id="PS50249"/>
    </source>
</evidence>
<feature type="compositionally biased region" description="Acidic residues" evidence="14">
    <location>
        <begin position="417"/>
        <end position="432"/>
    </location>
</feature>
<dbReference type="CDD" id="cd08069">
    <property type="entry name" value="MPN_RPN11_CSN5"/>
    <property type="match status" value="1"/>
</dbReference>
<feature type="region of interest" description="Disordered" evidence="14">
    <location>
        <begin position="380"/>
        <end position="502"/>
    </location>
</feature>
<dbReference type="EMBL" id="JABWAB010000007">
    <property type="protein sequence ID" value="KAF6047242.1"/>
    <property type="molecule type" value="Genomic_DNA"/>
</dbReference>
<keyword evidence="9" id="KW-0736">Signalosome</keyword>
<dbReference type="FunFam" id="3.40.140.10:FF:000203">
    <property type="entry name" value="COP9 signalosome complex subunit 5"/>
    <property type="match status" value="1"/>
</dbReference>
<evidence type="ECO:0000313" key="16">
    <source>
        <dbReference type="EMBL" id="KAF6047242.1"/>
    </source>
</evidence>
<evidence type="ECO:0000256" key="13">
    <source>
        <dbReference type="ARBA" id="ARBA00023242"/>
    </source>
</evidence>
<dbReference type="AlphaFoldDB" id="A0A8X7TAY6"/>
<keyword evidence="11" id="KW-0862">Zinc</keyword>
<evidence type="ECO:0000256" key="4">
    <source>
        <dbReference type="ARBA" id="ARBA00011098"/>
    </source>
</evidence>
<evidence type="ECO:0000256" key="1">
    <source>
        <dbReference type="ARBA" id="ARBA00004123"/>
    </source>
</evidence>
<dbReference type="GO" id="GO:0046872">
    <property type="term" value="F:metal ion binding"/>
    <property type="evidence" value="ECO:0007669"/>
    <property type="project" value="UniProtKB-KW"/>
</dbReference>
<proteinExistence type="inferred from homology"/>
<feature type="compositionally biased region" description="Basic residues" evidence="14">
    <location>
        <begin position="493"/>
        <end position="502"/>
    </location>
</feature>
<comment type="caution">
    <text evidence="16">The sequence shown here is derived from an EMBL/GenBank/DDBJ whole genome shotgun (WGS) entry which is preliminary data.</text>
</comment>
<comment type="subcellular location">
    <subcellularLocation>
        <location evidence="2">Cytoplasm</location>
    </subcellularLocation>
    <subcellularLocation>
        <location evidence="1">Nucleus</location>
    </subcellularLocation>
</comment>
<dbReference type="GO" id="GO:0008180">
    <property type="term" value="C:COP9 signalosome"/>
    <property type="evidence" value="ECO:0007669"/>
    <property type="project" value="UniProtKB-KW"/>
</dbReference>
<keyword evidence="7 16" id="KW-0645">Protease</keyword>
<dbReference type="SMART" id="SM00232">
    <property type="entry name" value="JAB_MPN"/>
    <property type="match status" value="1"/>
</dbReference>
<feature type="compositionally biased region" description="Polar residues" evidence="14">
    <location>
        <begin position="36"/>
        <end position="53"/>
    </location>
</feature>
<sequence>MSVFSELAECLECDLSKESKPTISESQKELSRRVATPQSSAPRGEGHNSSSSHDKLVTSQIFDLPAIDPKISQSKPWKTDAKYFNKCMIGSLALMKMTTHAQSGGSIEIMGMLVGKIVNRTIVVMDTYRLPVEGTETRVNAQGEAYEYMVQYLELNQKISSDNKRRQENIVGWYHSHPGYGCWLSGIDVSTQELNQNFQDPYLAIVVDPVKTLKSGKVDIGAFRTLPAGVTEGGGGGGNGGTNDGATKRAALSNLPKSKRQEFGSHSGRYYSLDVEIFENEYDGEMLRLMRKKQDSLDYEGWMKKLSVDKTDSVKAVYEDAGLSSLSYLDNFEFVEDKETSQLREIIKKLESLKFAPGENSTSLLLKKIIGASNSEVAAPRSRGVSRRRQVEFEEEDVFDESDLERVDTGEDKLEGETEEGEDWDDDEDDESGNEHDIGEQGVSEAIQEKEKRAKAKTTATKKICDDASLEQSSSSSTPPSSSAVAVNTSPSRIKRSIRKQLRSRKDDLSDLLYDPALAEGSPHKSKRKQRSLVRHPHSDDYLRQIEFLELQRRQQRWACERAPGGGGGVVGVVGVGGVSAVGGGGYGGPEYARYSMSTSMTMNMREKNKLVIEASRAVAAKNICDLITMEAEEKIKNGGRSNE</sequence>
<organism evidence="16 17">
    <name type="scientific">Candida parapsilosis</name>
    <name type="common">Yeast</name>
    <dbReference type="NCBI Taxonomy" id="5480"/>
    <lineage>
        <taxon>Eukaryota</taxon>
        <taxon>Fungi</taxon>
        <taxon>Dikarya</taxon>
        <taxon>Ascomycota</taxon>
        <taxon>Saccharomycotina</taxon>
        <taxon>Pichiomycetes</taxon>
        <taxon>Debaryomycetaceae</taxon>
        <taxon>Candida/Lodderomyces clade</taxon>
        <taxon>Candida</taxon>
    </lineage>
</organism>
<dbReference type="Proteomes" id="UP000590412">
    <property type="component" value="Unassembled WGS sequence"/>
</dbReference>
<reference evidence="16" key="1">
    <citation type="submission" date="2020-03" db="EMBL/GenBank/DDBJ databases">
        <title>FDA dAtabase for Regulatory Grade micrObial Sequences (FDA-ARGOS): Supporting development and validation of Infectious Disease Dx tests.</title>
        <authorList>
            <person name="Campos J."/>
            <person name="Goldberg B."/>
            <person name="Tallon L."/>
            <person name="Sadzewicz L."/>
            <person name="Vavikolanu K."/>
            <person name="Mehta A."/>
            <person name="Aluvathingal J."/>
            <person name="Nadendla S."/>
            <person name="Nandy P."/>
            <person name="Geyer C."/>
            <person name="Yan Y."/>
            <person name="Sichtig H."/>
        </authorList>
    </citation>
    <scope>NUCLEOTIDE SEQUENCE [LARGE SCALE GENOMIC DNA]</scope>
    <source>
        <strain evidence="16">FDAARGOS_652</strain>
    </source>
</reference>
<evidence type="ECO:0000256" key="5">
    <source>
        <dbReference type="ARBA" id="ARBA00014880"/>
    </source>
</evidence>
<feature type="region of interest" description="Disordered" evidence="14">
    <location>
        <begin position="18"/>
        <end position="53"/>
    </location>
</feature>
<dbReference type="InterPro" id="IPR000555">
    <property type="entry name" value="JAMM/MPN+_dom"/>
</dbReference>
<evidence type="ECO:0000313" key="17">
    <source>
        <dbReference type="Proteomes" id="UP000590412"/>
    </source>
</evidence>
<dbReference type="Gene3D" id="3.40.140.10">
    <property type="entry name" value="Cytidine Deaminase, domain 2"/>
    <property type="match status" value="1"/>
</dbReference>
<evidence type="ECO:0000256" key="14">
    <source>
        <dbReference type="SAM" id="MobiDB-lite"/>
    </source>
</evidence>
<dbReference type="SUPFAM" id="SSF102712">
    <property type="entry name" value="JAB1/MPN domain"/>
    <property type="match status" value="1"/>
</dbReference>
<evidence type="ECO:0000256" key="6">
    <source>
        <dbReference type="ARBA" id="ARBA00022490"/>
    </source>
</evidence>
<evidence type="ECO:0000256" key="10">
    <source>
        <dbReference type="ARBA" id="ARBA00022801"/>
    </source>
</evidence>
<dbReference type="InterPro" id="IPR037518">
    <property type="entry name" value="MPN"/>
</dbReference>
<feature type="compositionally biased region" description="Acidic residues" evidence="14">
    <location>
        <begin position="393"/>
        <end position="403"/>
    </location>
</feature>
<evidence type="ECO:0000256" key="2">
    <source>
        <dbReference type="ARBA" id="ARBA00004496"/>
    </source>
</evidence>
<name>A0A8X7TAY6_CANPA</name>
<feature type="compositionally biased region" description="Basic and acidic residues" evidence="14">
    <location>
        <begin position="18"/>
        <end position="32"/>
    </location>
</feature>
<keyword evidence="8" id="KW-0479">Metal-binding</keyword>
<keyword evidence="10" id="KW-0378">Hydrolase</keyword>
<evidence type="ECO:0000256" key="3">
    <source>
        <dbReference type="ARBA" id="ARBA00006008"/>
    </source>
</evidence>
<evidence type="ECO:0000256" key="7">
    <source>
        <dbReference type="ARBA" id="ARBA00022670"/>
    </source>
</evidence>
<accession>A0A8X7TAY6</accession>
<evidence type="ECO:0000256" key="9">
    <source>
        <dbReference type="ARBA" id="ARBA00022790"/>
    </source>
</evidence>
<feature type="compositionally biased region" description="Basic residues" evidence="14">
    <location>
        <begin position="524"/>
        <end position="536"/>
    </location>
</feature>
<protein>
    <recommendedName>
        <fullName evidence="5">COP9 signalosome complex subunit 5</fullName>
    </recommendedName>
</protein>
<dbReference type="GO" id="GO:0008237">
    <property type="term" value="F:metallopeptidase activity"/>
    <property type="evidence" value="ECO:0007669"/>
    <property type="project" value="UniProtKB-KW"/>
</dbReference>
<dbReference type="GO" id="GO:0006508">
    <property type="term" value="P:proteolysis"/>
    <property type="evidence" value="ECO:0007669"/>
    <property type="project" value="UniProtKB-KW"/>
</dbReference>
<dbReference type="GO" id="GO:0005737">
    <property type="term" value="C:cytoplasm"/>
    <property type="evidence" value="ECO:0007669"/>
    <property type="project" value="UniProtKB-SubCell"/>
</dbReference>
<dbReference type="OrthoDB" id="605656at2759"/>
<comment type="similarity">
    <text evidence="3">Belongs to the peptidase M67A family. CSN5 subfamily.</text>
</comment>
<feature type="compositionally biased region" description="Low complexity" evidence="14">
    <location>
        <begin position="473"/>
        <end position="483"/>
    </location>
</feature>
<dbReference type="InterPro" id="IPR050242">
    <property type="entry name" value="JAMM_MPN+_peptidase_M67A"/>
</dbReference>
<dbReference type="PROSITE" id="PS50249">
    <property type="entry name" value="MPN"/>
    <property type="match status" value="1"/>
</dbReference>
<evidence type="ECO:0000256" key="12">
    <source>
        <dbReference type="ARBA" id="ARBA00023049"/>
    </source>
</evidence>
<keyword evidence="13" id="KW-0539">Nucleus</keyword>
<evidence type="ECO:0000256" key="11">
    <source>
        <dbReference type="ARBA" id="ARBA00022833"/>
    </source>
</evidence>
<evidence type="ECO:0000256" key="8">
    <source>
        <dbReference type="ARBA" id="ARBA00022723"/>
    </source>
</evidence>
<gene>
    <name evidence="16" type="ORF">FOB60_004778</name>
</gene>
<dbReference type="Pfam" id="PF01398">
    <property type="entry name" value="JAB"/>
    <property type="match status" value="1"/>
</dbReference>
<keyword evidence="6" id="KW-0963">Cytoplasm</keyword>
<feature type="region of interest" description="Disordered" evidence="14">
    <location>
        <begin position="515"/>
        <end position="537"/>
    </location>
</feature>
<dbReference type="PANTHER" id="PTHR10410">
    <property type="entry name" value="EUKARYOTIC TRANSLATION INITIATION FACTOR 3 -RELATED"/>
    <property type="match status" value="1"/>
</dbReference>
<keyword evidence="12" id="KW-0482">Metalloprotease</keyword>
<comment type="subunit">
    <text evidence="4">Component of the COP9 signalosome (CSN) complex.</text>
</comment>